<dbReference type="InterPro" id="IPR029058">
    <property type="entry name" value="AB_hydrolase_fold"/>
</dbReference>
<gene>
    <name evidence="3" type="ORF">E7V67_001960</name>
</gene>
<dbReference type="EMBL" id="CP136508">
    <property type="protein sequence ID" value="WUR13896.1"/>
    <property type="molecule type" value="Genomic_DNA"/>
</dbReference>
<evidence type="ECO:0000313" key="4">
    <source>
        <dbReference type="Proteomes" id="UP000321323"/>
    </source>
</evidence>
<evidence type="ECO:0000259" key="2">
    <source>
        <dbReference type="SMART" id="SM00824"/>
    </source>
</evidence>
<keyword evidence="1" id="KW-0732">Signal</keyword>
<dbReference type="Proteomes" id="UP000321323">
    <property type="component" value="Chromosome"/>
</dbReference>
<feature type="chain" id="PRO_5045309185" evidence="1">
    <location>
        <begin position="23"/>
        <end position="280"/>
    </location>
</feature>
<sequence length="280" mass="30755">MFKPFRSLILSCCCLAAATAAAQTQPTVQAIGARKVEALTVRHPASCCVVVFEAGSRGTIDRWAGVLAAASRDATVFAYNRPGYGNSDIATTPRDGRTIVEELRQLLRHQGLRPPYVLVGHSLGGLYMQLFARAYPDEVKGVVLVDALYPGAIRPVADFPWTTRLAGRLLFSRTAWREIEQIDATGREVLALPDIDNLPIVRLVNRPKAHPGKVPPIAVDFGVTTTDKETIERMRRLYPNAKTVMVDSDHQMQQATPEVVVQAIRDVLYLSPEVLASARK</sequence>
<evidence type="ECO:0000313" key="3">
    <source>
        <dbReference type="EMBL" id="WUR13896.1"/>
    </source>
</evidence>
<dbReference type="InterPro" id="IPR050266">
    <property type="entry name" value="AB_hydrolase_sf"/>
</dbReference>
<dbReference type="PANTHER" id="PTHR43798:SF33">
    <property type="entry name" value="HYDROLASE, PUTATIVE (AFU_ORTHOLOGUE AFUA_2G14860)-RELATED"/>
    <property type="match status" value="1"/>
</dbReference>
<feature type="signal peptide" evidence="1">
    <location>
        <begin position="1"/>
        <end position="22"/>
    </location>
</feature>
<proteinExistence type="predicted"/>
<reference evidence="3 4" key="1">
    <citation type="journal article" date="2019" name="Int. J. Syst. Evol. Microbiol.">
        <title>The Draft Whole-Genome Sequence of the Antibiotic Producer Empedobacter haloabium ATCC 31962 Provides Indications for Its Taxonomic Reclassification.</title>
        <authorList>
            <person name="Miess H."/>
            <person name="Arlt P."/>
            <person name="Apel A.K."/>
            <person name="Weber T."/>
            <person name="Nieselt K."/>
            <person name="Hanssen F."/>
            <person name="Czemmel S."/>
            <person name="Nahnsen S."/>
            <person name="Gross H."/>
        </authorList>
    </citation>
    <scope>NUCLEOTIDE SEQUENCE [LARGE SCALE GENOMIC DNA]</scope>
    <source>
        <strain evidence="3 4">ATCC 31962</strain>
    </source>
</reference>
<dbReference type="InterPro" id="IPR000073">
    <property type="entry name" value="AB_hydrolase_1"/>
</dbReference>
<dbReference type="Gene3D" id="3.40.50.1820">
    <property type="entry name" value="alpha/beta hydrolase"/>
    <property type="match status" value="1"/>
</dbReference>
<dbReference type="Pfam" id="PF00561">
    <property type="entry name" value="Abhydrolase_1"/>
    <property type="match status" value="1"/>
</dbReference>
<name>A0ABZ1UMF9_9BURK</name>
<keyword evidence="3" id="KW-0378">Hydrolase</keyword>
<accession>A0ABZ1UMF9</accession>
<dbReference type="SMART" id="SM00824">
    <property type="entry name" value="PKS_TE"/>
    <property type="match status" value="1"/>
</dbReference>
<evidence type="ECO:0000256" key="1">
    <source>
        <dbReference type="SAM" id="SignalP"/>
    </source>
</evidence>
<dbReference type="PRINTS" id="PR00111">
    <property type="entry name" value="ABHYDROLASE"/>
</dbReference>
<dbReference type="PANTHER" id="PTHR43798">
    <property type="entry name" value="MONOACYLGLYCEROL LIPASE"/>
    <property type="match status" value="1"/>
</dbReference>
<keyword evidence="4" id="KW-1185">Reference proteome</keyword>
<protein>
    <submittedName>
        <fullName evidence="3">Alpha/beta fold hydrolase</fullName>
    </submittedName>
</protein>
<organism evidence="3 4">
    <name type="scientific">[Empedobacter] haloabium</name>
    <dbReference type="NCBI Taxonomy" id="592317"/>
    <lineage>
        <taxon>Bacteria</taxon>
        <taxon>Pseudomonadati</taxon>
        <taxon>Pseudomonadota</taxon>
        <taxon>Betaproteobacteria</taxon>
        <taxon>Burkholderiales</taxon>
        <taxon>Oxalobacteraceae</taxon>
        <taxon>Telluria group</taxon>
        <taxon>Telluria group incertae sedis</taxon>
    </lineage>
</organism>
<dbReference type="SUPFAM" id="SSF53474">
    <property type="entry name" value="alpha/beta-Hydrolases"/>
    <property type="match status" value="1"/>
</dbReference>
<feature type="domain" description="Thioesterase TesA-like" evidence="2">
    <location>
        <begin position="63"/>
        <end position="268"/>
    </location>
</feature>
<dbReference type="InterPro" id="IPR020802">
    <property type="entry name" value="TesA-like"/>
</dbReference>
<dbReference type="GO" id="GO:0016787">
    <property type="term" value="F:hydrolase activity"/>
    <property type="evidence" value="ECO:0007669"/>
    <property type="project" value="UniProtKB-KW"/>
</dbReference>